<sequence length="93" mass="9973">MPQLKALKLIGLQKQPKLKWISSHGLKAAASGPQHRTSSCVQVPTVVAQRAFIVQFGYPADTSTSCNASPLVNNHTWITGTVSLLSTRHPGNP</sequence>
<evidence type="ECO:0000313" key="1">
    <source>
        <dbReference type="EMBL" id="MED6288535.1"/>
    </source>
</evidence>
<keyword evidence="2" id="KW-1185">Reference proteome</keyword>
<dbReference type="Proteomes" id="UP001352852">
    <property type="component" value="Unassembled WGS sequence"/>
</dbReference>
<accession>A0ABU7ENX2</accession>
<evidence type="ECO:0000313" key="2">
    <source>
        <dbReference type="Proteomes" id="UP001352852"/>
    </source>
</evidence>
<name>A0ABU7ENX2_9TELE</name>
<organism evidence="1 2">
    <name type="scientific">Characodon lateralis</name>
    <dbReference type="NCBI Taxonomy" id="208331"/>
    <lineage>
        <taxon>Eukaryota</taxon>
        <taxon>Metazoa</taxon>
        <taxon>Chordata</taxon>
        <taxon>Craniata</taxon>
        <taxon>Vertebrata</taxon>
        <taxon>Euteleostomi</taxon>
        <taxon>Actinopterygii</taxon>
        <taxon>Neopterygii</taxon>
        <taxon>Teleostei</taxon>
        <taxon>Neoteleostei</taxon>
        <taxon>Acanthomorphata</taxon>
        <taxon>Ovalentaria</taxon>
        <taxon>Atherinomorphae</taxon>
        <taxon>Cyprinodontiformes</taxon>
        <taxon>Goodeidae</taxon>
        <taxon>Characodon</taxon>
    </lineage>
</organism>
<proteinExistence type="predicted"/>
<gene>
    <name evidence="1" type="ORF">CHARACLAT_027568</name>
</gene>
<dbReference type="EMBL" id="JAHUTJ010060881">
    <property type="protein sequence ID" value="MED6288535.1"/>
    <property type="molecule type" value="Genomic_DNA"/>
</dbReference>
<comment type="caution">
    <text evidence="1">The sequence shown here is derived from an EMBL/GenBank/DDBJ whole genome shotgun (WGS) entry which is preliminary data.</text>
</comment>
<protein>
    <submittedName>
        <fullName evidence="1">Uncharacterized protein</fullName>
    </submittedName>
</protein>
<reference evidence="1 2" key="1">
    <citation type="submission" date="2021-06" db="EMBL/GenBank/DDBJ databases">
        <authorList>
            <person name="Palmer J.M."/>
        </authorList>
    </citation>
    <scope>NUCLEOTIDE SEQUENCE [LARGE SCALE GENOMIC DNA]</scope>
    <source>
        <strain evidence="1 2">CL_MEX2019</strain>
        <tissue evidence="1">Muscle</tissue>
    </source>
</reference>